<keyword evidence="6" id="KW-1185">Reference proteome</keyword>
<dbReference type="InterPro" id="IPR000835">
    <property type="entry name" value="HTH_MarR-typ"/>
</dbReference>
<gene>
    <name evidence="5" type="ORF">FHS31_002343</name>
</gene>
<accession>A0ABX0TT75</accession>
<keyword evidence="3" id="KW-0804">Transcription</keyword>
<evidence type="ECO:0000256" key="2">
    <source>
        <dbReference type="ARBA" id="ARBA00023125"/>
    </source>
</evidence>
<dbReference type="SUPFAM" id="SSF46785">
    <property type="entry name" value="Winged helix' DNA-binding domain"/>
    <property type="match status" value="1"/>
</dbReference>
<keyword evidence="2 5" id="KW-0238">DNA-binding</keyword>
<evidence type="ECO:0000256" key="3">
    <source>
        <dbReference type="ARBA" id="ARBA00023163"/>
    </source>
</evidence>
<proteinExistence type="predicted"/>
<evidence type="ECO:0000313" key="6">
    <source>
        <dbReference type="Proteomes" id="UP000727456"/>
    </source>
</evidence>
<dbReference type="InterPro" id="IPR036388">
    <property type="entry name" value="WH-like_DNA-bd_sf"/>
</dbReference>
<comment type="caution">
    <text evidence="5">The sequence shown here is derived from an EMBL/GenBank/DDBJ whole genome shotgun (WGS) entry which is preliminary data.</text>
</comment>
<name>A0ABX0TT75_9SPHN</name>
<dbReference type="Pfam" id="PF01047">
    <property type="entry name" value="MarR"/>
    <property type="match status" value="1"/>
</dbReference>
<dbReference type="Proteomes" id="UP000727456">
    <property type="component" value="Unassembled WGS sequence"/>
</dbReference>
<evidence type="ECO:0000313" key="5">
    <source>
        <dbReference type="EMBL" id="NIJ08722.1"/>
    </source>
</evidence>
<dbReference type="PROSITE" id="PS50995">
    <property type="entry name" value="HTH_MARR_2"/>
    <property type="match status" value="1"/>
</dbReference>
<dbReference type="PROSITE" id="PS01117">
    <property type="entry name" value="HTH_MARR_1"/>
    <property type="match status" value="1"/>
</dbReference>
<dbReference type="EMBL" id="JAAOZC010000005">
    <property type="protein sequence ID" value="NIJ08722.1"/>
    <property type="molecule type" value="Genomic_DNA"/>
</dbReference>
<dbReference type="RefSeq" id="WP_167073635.1">
    <property type="nucleotide sequence ID" value="NZ_JAAOZC010000005.1"/>
</dbReference>
<dbReference type="PANTHER" id="PTHR33164">
    <property type="entry name" value="TRANSCRIPTIONAL REGULATOR, MARR FAMILY"/>
    <property type="match status" value="1"/>
</dbReference>
<dbReference type="PANTHER" id="PTHR33164:SF105">
    <property type="entry name" value="TRANSCRIPTIONAL REPRESSOR PROTEIN-RELATED"/>
    <property type="match status" value="1"/>
</dbReference>
<dbReference type="GO" id="GO:0003677">
    <property type="term" value="F:DNA binding"/>
    <property type="evidence" value="ECO:0007669"/>
    <property type="project" value="UniProtKB-KW"/>
</dbReference>
<reference evidence="5 6" key="1">
    <citation type="submission" date="2020-03" db="EMBL/GenBank/DDBJ databases">
        <title>Genomic Encyclopedia of Type Strains, Phase III (KMG-III): the genomes of soil and plant-associated and newly described type strains.</title>
        <authorList>
            <person name="Whitman W."/>
        </authorList>
    </citation>
    <scope>NUCLEOTIDE SEQUENCE [LARGE SCALE GENOMIC DNA]</scope>
    <source>
        <strain evidence="5 6">CECT 8804</strain>
    </source>
</reference>
<dbReference type="InterPro" id="IPR023187">
    <property type="entry name" value="Tscrpt_reg_MarR-type_CS"/>
</dbReference>
<organism evidence="5 6">
    <name type="scientific">Sphingomonas vulcanisoli</name>
    <dbReference type="NCBI Taxonomy" id="1658060"/>
    <lineage>
        <taxon>Bacteria</taxon>
        <taxon>Pseudomonadati</taxon>
        <taxon>Pseudomonadota</taxon>
        <taxon>Alphaproteobacteria</taxon>
        <taxon>Sphingomonadales</taxon>
        <taxon>Sphingomonadaceae</taxon>
        <taxon>Sphingomonas</taxon>
    </lineage>
</organism>
<sequence length="168" mass="18397">MIPPEITDQTPRLRDPVVGGVDIREIAGCTCLRLRRSTRIATQLFDAHIAASGVTIGQFGVLAQLHGVSVWRDAISIKGLADLIGMDPTTLLRTLKPLEQKGWVASAQDQTDRRSRLVHLTDLGRDQLASAAPYWEAAQRELRQKVGEETALALNGLLDLAGRKLQLD</sequence>
<protein>
    <submittedName>
        <fullName evidence="5">DNA-binding MarR family transcriptional regulator</fullName>
    </submittedName>
</protein>
<dbReference type="Gene3D" id="1.10.10.10">
    <property type="entry name" value="Winged helix-like DNA-binding domain superfamily/Winged helix DNA-binding domain"/>
    <property type="match status" value="1"/>
</dbReference>
<evidence type="ECO:0000256" key="1">
    <source>
        <dbReference type="ARBA" id="ARBA00023015"/>
    </source>
</evidence>
<dbReference type="InterPro" id="IPR036390">
    <property type="entry name" value="WH_DNA-bd_sf"/>
</dbReference>
<dbReference type="InterPro" id="IPR039422">
    <property type="entry name" value="MarR/SlyA-like"/>
</dbReference>
<evidence type="ECO:0000259" key="4">
    <source>
        <dbReference type="PROSITE" id="PS50995"/>
    </source>
</evidence>
<keyword evidence="1" id="KW-0805">Transcription regulation</keyword>
<dbReference type="SMART" id="SM00347">
    <property type="entry name" value="HTH_MARR"/>
    <property type="match status" value="1"/>
</dbReference>
<dbReference type="PRINTS" id="PR00598">
    <property type="entry name" value="HTHMARR"/>
</dbReference>
<feature type="domain" description="HTH marR-type" evidence="4">
    <location>
        <begin position="27"/>
        <end position="166"/>
    </location>
</feature>